<dbReference type="AlphaFoldDB" id="A0A177AQR2"/>
<dbReference type="Gene3D" id="3.30.60.20">
    <property type="match status" value="1"/>
</dbReference>
<dbReference type="GO" id="GO:0007200">
    <property type="term" value="P:phospholipase C-activating G protein-coupled receptor signaling pathway"/>
    <property type="evidence" value="ECO:0007669"/>
    <property type="project" value="TreeGrafter"/>
</dbReference>
<dbReference type="GO" id="GO:0035556">
    <property type="term" value="P:intracellular signal transduction"/>
    <property type="evidence" value="ECO:0007669"/>
    <property type="project" value="TreeGrafter"/>
</dbReference>
<dbReference type="GO" id="GO:0004697">
    <property type="term" value="F:diacylglycerol-dependent serine/threonine kinase activity"/>
    <property type="evidence" value="ECO:0007669"/>
    <property type="project" value="UniProtKB-EC"/>
</dbReference>
<reference evidence="2 3" key="1">
    <citation type="submission" date="2016-04" db="EMBL/GenBank/DDBJ databases">
        <title>The genome of Intoshia linei affirms orthonectids as highly simplified spiralians.</title>
        <authorList>
            <person name="Mikhailov K.V."/>
            <person name="Slusarev G.S."/>
            <person name="Nikitin M.A."/>
            <person name="Logacheva M.D."/>
            <person name="Penin A."/>
            <person name="Aleoshin V."/>
            <person name="Panchin Y.V."/>
        </authorList>
    </citation>
    <scope>NUCLEOTIDE SEQUENCE [LARGE SCALE GENOMIC DNA]</scope>
    <source>
        <strain evidence="2">Intl2013</strain>
        <tissue evidence="2">Whole animal</tissue>
    </source>
</reference>
<dbReference type="GO" id="GO:0005829">
    <property type="term" value="C:cytosol"/>
    <property type="evidence" value="ECO:0007669"/>
    <property type="project" value="TreeGrafter"/>
</dbReference>
<feature type="non-terminal residue" evidence="2">
    <location>
        <position position="129"/>
    </location>
</feature>
<comment type="caution">
    <text evidence="2">The sequence shown here is derived from an EMBL/GenBank/DDBJ whole genome shotgun (WGS) entry which is preliminary data.</text>
</comment>
<feature type="domain" description="Phorbol-ester/DAG-type" evidence="1">
    <location>
        <begin position="1"/>
        <end position="22"/>
    </location>
</feature>
<dbReference type="Proteomes" id="UP000078046">
    <property type="component" value="Unassembled WGS sequence"/>
</dbReference>
<protein>
    <recommendedName>
        <fullName evidence="1">Phorbol-ester/DAG-type domain-containing protein</fullName>
    </recommendedName>
</protein>
<dbReference type="InterPro" id="IPR002219">
    <property type="entry name" value="PKC_DAG/PE"/>
</dbReference>
<dbReference type="PROSITE" id="PS50081">
    <property type="entry name" value="ZF_DAG_PE_2"/>
    <property type="match status" value="1"/>
</dbReference>
<dbReference type="PANTHER" id="PTHR22968:SF24">
    <property type="entry name" value="SERINE_THREONINE-PROTEIN KINASE"/>
    <property type="match status" value="1"/>
</dbReference>
<evidence type="ECO:0000313" key="3">
    <source>
        <dbReference type="Proteomes" id="UP000078046"/>
    </source>
</evidence>
<dbReference type="OrthoDB" id="10252171at2759"/>
<organism evidence="2 3">
    <name type="scientific">Intoshia linei</name>
    <dbReference type="NCBI Taxonomy" id="1819745"/>
    <lineage>
        <taxon>Eukaryota</taxon>
        <taxon>Metazoa</taxon>
        <taxon>Spiralia</taxon>
        <taxon>Lophotrochozoa</taxon>
        <taxon>Mesozoa</taxon>
        <taxon>Orthonectida</taxon>
        <taxon>Rhopaluridae</taxon>
        <taxon>Intoshia</taxon>
    </lineage>
</organism>
<evidence type="ECO:0000313" key="2">
    <source>
        <dbReference type="EMBL" id="OAF64315.1"/>
    </source>
</evidence>
<dbReference type="InterPro" id="IPR011993">
    <property type="entry name" value="PH-like_dom_sf"/>
</dbReference>
<proteinExistence type="predicted"/>
<accession>A0A177AQR2</accession>
<dbReference type="SUPFAM" id="SSF50729">
    <property type="entry name" value="PH domain-like"/>
    <property type="match status" value="1"/>
</dbReference>
<name>A0A177AQR2_9BILA</name>
<dbReference type="Gene3D" id="2.30.29.30">
    <property type="entry name" value="Pleckstrin-homology domain (PH domain)/Phosphotyrosine-binding domain (PTB)"/>
    <property type="match status" value="1"/>
</dbReference>
<evidence type="ECO:0000259" key="1">
    <source>
        <dbReference type="PROSITE" id="PS50081"/>
    </source>
</evidence>
<dbReference type="EMBL" id="LWCA01001933">
    <property type="protein sequence ID" value="OAF64315.1"/>
    <property type="molecule type" value="Genomic_DNA"/>
</dbReference>
<dbReference type="GO" id="GO:0008270">
    <property type="term" value="F:zinc ion binding"/>
    <property type="evidence" value="ECO:0007669"/>
    <property type="project" value="UniProtKB-KW"/>
</dbReference>
<sequence length="129" mass="15132">MMCTDCNFVYHKKCVQSAKKNCQVKPETTQYSLMEDDEEYQLKSESDSEEKIVTDKMSDDVNMMTIAENLSNIPLMRVTQSIKKKKQNQGETIHAGWMYHHSEDDSTIKKHYWKLNTSHLIMYHSDLCS</sequence>
<keyword evidence="3" id="KW-1185">Reference proteome</keyword>
<dbReference type="PANTHER" id="PTHR22968">
    <property type="entry name" value="PROTEIN KINASE C, MU"/>
    <property type="match status" value="1"/>
</dbReference>
<gene>
    <name evidence="2" type="ORF">A3Q56_07974</name>
</gene>